<accession>A0A948RYP0</accession>
<dbReference type="PROSITE" id="PS50060">
    <property type="entry name" value="MAM_2"/>
    <property type="match status" value="1"/>
</dbReference>
<organism evidence="9 10">
    <name type="scientific">Eiseniibacteriota bacterium</name>
    <dbReference type="NCBI Taxonomy" id="2212470"/>
    <lineage>
        <taxon>Bacteria</taxon>
        <taxon>Candidatus Eiseniibacteriota</taxon>
    </lineage>
</organism>
<dbReference type="Gene3D" id="3.40.50.200">
    <property type="entry name" value="Peptidase S8/S53 domain"/>
    <property type="match status" value="1"/>
</dbReference>
<evidence type="ECO:0000256" key="5">
    <source>
        <dbReference type="PIRSR" id="PIRSR615500-1"/>
    </source>
</evidence>
<feature type="active site" description="Charge relay system" evidence="5 6">
    <location>
        <position position="240"/>
    </location>
</feature>
<dbReference type="InterPro" id="IPR008969">
    <property type="entry name" value="CarboxyPept-like_regulatory"/>
</dbReference>
<dbReference type="InterPro" id="IPR000998">
    <property type="entry name" value="MAM_dom"/>
</dbReference>
<dbReference type="PROSITE" id="PS51892">
    <property type="entry name" value="SUBTILASE"/>
    <property type="match status" value="1"/>
</dbReference>
<reference evidence="9" key="1">
    <citation type="submission" date="2021-05" db="EMBL/GenBank/DDBJ databases">
        <title>Energy efficiency and biological interactions define the core microbiome of deep oligotrophic groundwater.</title>
        <authorList>
            <person name="Mehrshad M."/>
            <person name="Lopez-Fernandez M."/>
            <person name="Bell E."/>
            <person name="Bernier-Latmani R."/>
            <person name="Bertilsson S."/>
            <person name="Dopson M."/>
        </authorList>
    </citation>
    <scope>NUCLEOTIDE SEQUENCE</scope>
    <source>
        <strain evidence="9">Modern_marine.mb.64</strain>
    </source>
</reference>
<dbReference type="GO" id="GO:0004252">
    <property type="term" value="F:serine-type endopeptidase activity"/>
    <property type="evidence" value="ECO:0007669"/>
    <property type="project" value="UniProtKB-UniRule"/>
</dbReference>
<dbReference type="PRINTS" id="PR00723">
    <property type="entry name" value="SUBTILISIN"/>
</dbReference>
<keyword evidence="2 6" id="KW-0645">Protease</keyword>
<feature type="active site" description="Charge relay system" evidence="5 6">
    <location>
        <position position="435"/>
    </location>
</feature>
<evidence type="ECO:0000313" key="10">
    <source>
        <dbReference type="Proteomes" id="UP000777784"/>
    </source>
</evidence>
<evidence type="ECO:0000256" key="3">
    <source>
        <dbReference type="ARBA" id="ARBA00022801"/>
    </source>
</evidence>
<dbReference type="Pfam" id="PF13860">
    <property type="entry name" value="FlgD_ig"/>
    <property type="match status" value="1"/>
</dbReference>
<dbReference type="Proteomes" id="UP000777784">
    <property type="component" value="Unassembled WGS sequence"/>
</dbReference>
<dbReference type="PROSITE" id="PS00138">
    <property type="entry name" value="SUBTILASE_SER"/>
    <property type="match status" value="1"/>
</dbReference>
<protein>
    <submittedName>
        <fullName evidence="9">S8 family serine peptidase</fullName>
    </submittedName>
</protein>
<dbReference type="InterPro" id="IPR013320">
    <property type="entry name" value="ConA-like_dom_sf"/>
</dbReference>
<dbReference type="AlphaFoldDB" id="A0A948RYP0"/>
<dbReference type="SUPFAM" id="SSF52743">
    <property type="entry name" value="Subtilisin-like"/>
    <property type="match status" value="1"/>
</dbReference>
<name>A0A948RYP0_UNCEI</name>
<comment type="similarity">
    <text evidence="1 6">Belongs to the peptidase S8 family.</text>
</comment>
<dbReference type="PANTHER" id="PTHR43806:SF11">
    <property type="entry name" value="CEREVISIN-RELATED"/>
    <property type="match status" value="1"/>
</dbReference>
<dbReference type="Pfam" id="PF13620">
    <property type="entry name" value="CarboxypepD_reg"/>
    <property type="match status" value="1"/>
</dbReference>
<evidence type="ECO:0000313" key="9">
    <source>
        <dbReference type="EMBL" id="MBU2693270.1"/>
    </source>
</evidence>
<dbReference type="SUPFAM" id="SSF49899">
    <property type="entry name" value="Concanavalin A-like lectins/glucanases"/>
    <property type="match status" value="1"/>
</dbReference>
<gene>
    <name evidence="9" type="ORF">KJ970_20320</name>
</gene>
<dbReference type="Gene3D" id="2.60.120.260">
    <property type="entry name" value="Galactose-binding domain-like"/>
    <property type="match status" value="1"/>
</dbReference>
<evidence type="ECO:0000256" key="6">
    <source>
        <dbReference type="PROSITE-ProRule" id="PRU01240"/>
    </source>
</evidence>
<dbReference type="Gene3D" id="2.60.40.1120">
    <property type="entry name" value="Carboxypeptidase-like, regulatory domain"/>
    <property type="match status" value="1"/>
</dbReference>
<proteinExistence type="inferred from homology"/>
<sequence>MSAARNLAVILLLITAGASMAGTIHPALQAELDNLTQDQYFSVIVHMSEQAPIASINEDLKVRKASRKARHEEVITALQSVTDSQRSLRDRLDADIMNGSVLGYTGYWISNLLVVHATKAEIEQIASRPDVAFVEANFTAELIEPVGVRIPSDNGEIRESGERGIGVTPGLRAIRAPEVWYQLGYNGTGVLIGGLDTGVDGNHPALNTRWRGYNGQEPWQECWLDVLGSSTQFPSDGNDHGTHTMGTMTGLGAATDDTIGVAWGAKWISCNAINQGVGSAFDNDILTAFQWFADPDGNAGTEDDVPDVVQNSWGVYEGLGYSDCFDMWWNVIDNCEAAGVCVTWSAGNEGSGASTLRSPPDRATTIYNSFSVGAVNATNYSWPYPIATWSSRGPSTCPGIPSEAVIKPEVVAPGVTVYSSVPGGGYEQTNWSGTSMAGPHVAGVVALMREANPDIDVDTIKQIIMDTARDEGTTGEDNTFGWGFIDAYAAVIAATTGFGEIQGHVRNASWGAVPIADAEVELLDTGHTFTTDLSGYYHGTAPAGTQQARASAVGFAPQTADVELVANEMTTQDFFITDIAGPTLSNLTPGGITTDTSGPYVFTVKAIDFSTVAEVRLYYRANNGAWESVAMNLVVDTYSVSLPGRPAGTKIDYYAWAEDGPGLTSVYPVNAPLEYHSLYVAEEYYSYNAEDPDDPGWIIGAPGDAASSGIWERVDPIGTNYNGTDVQPEDDHTPSPGVKCFVTENGSVGGAVGEADVDDGCTTLFSPTFDLSGAEKGFVTYWRWYGETGNSTDDEFAVDVSSNGGTDWVELERVPNAANSWNYVFVDLSTKITLTDQVVFRFVACDLNTGGLVEAGIDDFSIVKFTPFISGTPEIDVSAPVAKLSQNQPNPFHPSTSIATTISFRLSNPAHARLDIYDAGGRLVRTLVDRMLQSGTHNIPWNGEDDLGNSVGSGVYFYRLDAGAFVQSRRLTLLK</sequence>
<dbReference type="GO" id="GO:0006508">
    <property type="term" value="P:proteolysis"/>
    <property type="evidence" value="ECO:0007669"/>
    <property type="project" value="UniProtKB-KW"/>
</dbReference>
<evidence type="ECO:0000256" key="2">
    <source>
        <dbReference type="ARBA" id="ARBA00022670"/>
    </source>
</evidence>
<dbReference type="Gene3D" id="2.60.40.4070">
    <property type="match status" value="1"/>
</dbReference>
<feature type="chain" id="PRO_5037074956" evidence="7">
    <location>
        <begin position="22"/>
        <end position="975"/>
    </location>
</feature>
<evidence type="ECO:0000256" key="7">
    <source>
        <dbReference type="SAM" id="SignalP"/>
    </source>
</evidence>
<dbReference type="InterPro" id="IPR025965">
    <property type="entry name" value="FlgD/Vpr_Ig-like"/>
</dbReference>
<dbReference type="InterPro" id="IPR000209">
    <property type="entry name" value="Peptidase_S8/S53_dom"/>
</dbReference>
<comment type="caution">
    <text evidence="9">The sequence shown here is derived from an EMBL/GenBank/DDBJ whole genome shotgun (WGS) entry which is preliminary data.</text>
</comment>
<evidence type="ECO:0000256" key="1">
    <source>
        <dbReference type="ARBA" id="ARBA00011073"/>
    </source>
</evidence>
<keyword evidence="4 6" id="KW-0720">Serine protease</keyword>
<dbReference type="InterPro" id="IPR015500">
    <property type="entry name" value="Peptidase_S8_subtilisin-rel"/>
</dbReference>
<dbReference type="EMBL" id="JAHJDP010000118">
    <property type="protein sequence ID" value="MBU2693270.1"/>
    <property type="molecule type" value="Genomic_DNA"/>
</dbReference>
<dbReference type="Pfam" id="PF00082">
    <property type="entry name" value="Peptidase_S8"/>
    <property type="match status" value="1"/>
</dbReference>
<dbReference type="SUPFAM" id="SSF49464">
    <property type="entry name" value="Carboxypeptidase regulatory domain-like"/>
    <property type="match status" value="1"/>
</dbReference>
<keyword evidence="3 6" id="KW-0378">Hydrolase</keyword>
<feature type="domain" description="MAM" evidence="8">
    <location>
        <begin position="685"/>
        <end position="862"/>
    </location>
</feature>
<evidence type="ECO:0000259" key="8">
    <source>
        <dbReference type="PROSITE" id="PS50060"/>
    </source>
</evidence>
<feature type="signal peptide" evidence="7">
    <location>
        <begin position="1"/>
        <end position="21"/>
    </location>
</feature>
<keyword evidence="7" id="KW-0732">Signal</keyword>
<dbReference type="GO" id="GO:0016020">
    <property type="term" value="C:membrane"/>
    <property type="evidence" value="ECO:0007669"/>
    <property type="project" value="InterPro"/>
</dbReference>
<dbReference type="PANTHER" id="PTHR43806">
    <property type="entry name" value="PEPTIDASE S8"/>
    <property type="match status" value="1"/>
</dbReference>
<evidence type="ECO:0000256" key="4">
    <source>
        <dbReference type="ARBA" id="ARBA00022825"/>
    </source>
</evidence>
<dbReference type="InterPro" id="IPR023828">
    <property type="entry name" value="Peptidase_S8_Ser-AS"/>
</dbReference>
<feature type="active site" description="Charge relay system" evidence="5 6">
    <location>
        <position position="196"/>
    </location>
</feature>
<dbReference type="InterPro" id="IPR050131">
    <property type="entry name" value="Peptidase_S8_subtilisin-like"/>
</dbReference>
<dbReference type="InterPro" id="IPR036852">
    <property type="entry name" value="Peptidase_S8/S53_dom_sf"/>
</dbReference>